<sequence length="104" mass="10995">MSEAIVRATHPTHWGRPDIAGDLIAVAVTPGAAPPRELRIRPELYERMLTQLTPDERAAVAGRRLLGPSPGVPVVVDPALPAFPGFEVVRARPEAPGRAHAAAA</sequence>
<keyword evidence="2" id="KW-1185">Reference proteome</keyword>
<dbReference type="AlphaFoldDB" id="A0A1G9RAR7"/>
<organism evidence="1 2">
    <name type="scientific">Geodermatophilus siccatus</name>
    <dbReference type="NCBI Taxonomy" id="1137991"/>
    <lineage>
        <taxon>Bacteria</taxon>
        <taxon>Bacillati</taxon>
        <taxon>Actinomycetota</taxon>
        <taxon>Actinomycetes</taxon>
        <taxon>Geodermatophilales</taxon>
        <taxon>Geodermatophilaceae</taxon>
        <taxon>Geodermatophilus</taxon>
    </lineage>
</organism>
<proteinExistence type="predicted"/>
<accession>A0A1G9RAR7</accession>
<evidence type="ECO:0000313" key="1">
    <source>
        <dbReference type="EMBL" id="SDM20190.1"/>
    </source>
</evidence>
<evidence type="ECO:0000313" key="2">
    <source>
        <dbReference type="Proteomes" id="UP000198680"/>
    </source>
</evidence>
<dbReference type="OrthoDB" id="5197784at2"/>
<dbReference type="Proteomes" id="UP000198680">
    <property type="component" value="Unassembled WGS sequence"/>
</dbReference>
<reference evidence="2" key="1">
    <citation type="submission" date="2016-10" db="EMBL/GenBank/DDBJ databases">
        <authorList>
            <person name="Varghese N."/>
            <person name="Submissions S."/>
        </authorList>
    </citation>
    <scope>NUCLEOTIDE SEQUENCE [LARGE SCALE GENOMIC DNA]</scope>
    <source>
        <strain evidence="2">DSM 45419</strain>
    </source>
</reference>
<name>A0A1G9RAR7_9ACTN</name>
<dbReference type="STRING" id="1137991.SAMN05660642_01843"/>
<dbReference type="RefSeq" id="WP_091216749.1">
    <property type="nucleotide sequence ID" value="NZ_FNHE01000004.1"/>
</dbReference>
<dbReference type="EMBL" id="FNHE01000004">
    <property type="protein sequence ID" value="SDM20190.1"/>
    <property type="molecule type" value="Genomic_DNA"/>
</dbReference>
<protein>
    <submittedName>
        <fullName evidence="1">Uncharacterized protein</fullName>
    </submittedName>
</protein>
<gene>
    <name evidence="1" type="ORF">SAMN05660642_01843</name>
</gene>